<dbReference type="GO" id="GO:0033744">
    <property type="term" value="F:L-methionine:thioredoxin-disulfide S-oxidoreductase activity"/>
    <property type="evidence" value="ECO:0007669"/>
    <property type="project" value="RHEA"/>
</dbReference>
<dbReference type="SUPFAM" id="SSF55068">
    <property type="entry name" value="Peptide methionine sulfoxide reductase"/>
    <property type="match status" value="1"/>
</dbReference>
<dbReference type="PANTHER" id="PTHR43774">
    <property type="entry name" value="PEPTIDE METHIONINE SULFOXIDE REDUCTASE"/>
    <property type="match status" value="1"/>
</dbReference>
<dbReference type="HAMAP" id="MF_01401">
    <property type="entry name" value="MsrA"/>
    <property type="match status" value="1"/>
</dbReference>
<evidence type="ECO:0000256" key="4">
    <source>
        <dbReference type="HAMAP-Rule" id="MF_01401"/>
    </source>
</evidence>
<evidence type="ECO:0000313" key="7">
    <source>
        <dbReference type="Proteomes" id="UP000002440"/>
    </source>
</evidence>
<organism evidence="6 7">
    <name type="scientific">Methylobacillus flagellatus (strain ATCC 51484 / DSM 6875 / VKM B-1610 / KT)</name>
    <dbReference type="NCBI Taxonomy" id="265072"/>
    <lineage>
        <taxon>Bacteria</taxon>
        <taxon>Pseudomonadati</taxon>
        <taxon>Pseudomonadota</taxon>
        <taxon>Betaproteobacteria</taxon>
        <taxon>Nitrosomonadales</taxon>
        <taxon>Methylophilaceae</taxon>
        <taxon>Methylobacillus</taxon>
    </lineage>
</organism>
<evidence type="ECO:0000259" key="5">
    <source>
        <dbReference type="Pfam" id="PF01625"/>
    </source>
</evidence>
<dbReference type="EC" id="1.8.4.11" evidence="4"/>
<name>Q1GZI5_METFK</name>
<dbReference type="KEGG" id="mfa:Mfla_2085"/>
<comment type="catalytic activity">
    <reaction evidence="3 4">
        <text>[thioredoxin]-disulfide + L-methionine + H2O = L-methionine (S)-S-oxide + [thioredoxin]-dithiol</text>
        <dbReference type="Rhea" id="RHEA:19993"/>
        <dbReference type="Rhea" id="RHEA-COMP:10698"/>
        <dbReference type="Rhea" id="RHEA-COMP:10700"/>
        <dbReference type="ChEBI" id="CHEBI:15377"/>
        <dbReference type="ChEBI" id="CHEBI:29950"/>
        <dbReference type="ChEBI" id="CHEBI:50058"/>
        <dbReference type="ChEBI" id="CHEBI:57844"/>
        <dbReference type="ChEBI" id="CHEBI:58772"/>
        <dbReference type="EC" id="1.8.4.11"/>
    </reaction>
</comment>
<keyword evidence="1 4" id="KW-0560">Oxidoreductase</keyword>
<dbReference type="NCBIfam" id="TIGR00401">
    <property type="entry name" value="msrA"/>
    <property type="match status" value="1"/>
</dbReference>
<sequence>MAESVAIFAGGCFWCLEPVFSQLQGVRQVVSGYIGGNVVDPTYEEVCTGATGHAEAVQIIFDPLEIDYEVLLEIFFLAHDPTTLNRQGHDVGTQYRSAVFCQSQDQLVAVHRLLERFARENTFGAPVVTEVSTNGKFYAAEEYHQQYYARNSSQPYCQAVAAPKIAKIREKYADRIKLP</sequence>
<evidence type="ECO:0000256" key="1">
    <source>
        <dbReference type="ARBA" id="ARBA00023002"/>
    </source>
</evidence>
<comment type="catalytic activity">
    <reaction evidence="2 4">
        <text>L-methionyl-[protein] + [thioredoxin]-disulfide + H2O = L-methionyl-(S)-S-oxide-[protein] + [thioredoxin]-dithiol</text>
        <dbReference type="Rhea" id="RHEA:14217"/>
        <dbReference type="Rhea" id="RHEA-COMP:10698"/>
        <dbReference type="Rhea" id="RHEA-COMP:10700"/>
        <dbReference type="Rhea" id="RHEA-COMP:12313"/>
        <dbReference type="Rhea" id="RHEA-COMP:12315"/>
        <dbReference type="ChEBI" id="CHEBI:15377"/>
        <dbReference type="ChEBI" id="CHEBI:16044"/>
        <dbReference type="ChEBI" id="CHEBI:29950"/>
        <dbReference type="ChEBI" id="CHEBI:44120"/>
        <dbReference type="ChEBI" id="CHEBI:50058"/>
        <dbReference type="EC" id="1.8.4.11"/>
    </reaction>
</comment>
<dbReference type="HOGENOM" id="CLU_031040_10_0_4"/>
<dbReference type="GO" id="GO:0008113">
    <property type="term" value="F:peptide-methionine (S)-S-oxide reductase activity"/>
    <property type="evidence" value="ECO:0007669"/>
    <property type="project" value="UniProtKB-UniRule"/>
</dbReference>
<feature type="active site" evidence="4">
    <location>
        <position position="12"/>
    </location>
</feature>
<dbReference type="Pfam" id="PF01625">
    <property type="entry name" value="PMSR"/>
    <property type="match status" value="1"/>
</dbReference>
<dbReference type="EMBL" id="CP000284">
    <property type="protein sequence ID" value="ABE50352.1"/>
    <property type="molecule type" value="Genomic_DNA"/>
</dbReference>
<reference evidence="6 7" key="1">
    <citation type="submission" date="2006-03" db="EMBL/GenBank/DDBJ databases">
        <title>Complete sequence of Methylobacillus flagellatus KT.</title>
        <authorList>
            <consortium name="US DOE Joint Genome Institute"/>
            <person name="Copeland A."/>
            <person name="Lucas S."/>
            <person name="Lapidus A."/>
            <person name="Barry K."/>
            <person name="Detter J.C."/>
            <person name="Glavina del Rio T."/>
            <person name="Hammon N."/>
            <person name="Israni S."/>
            <person name="Dalin E."/>
            <person name="Tice H."/>
            <person name="Pitluck S."/>
            <person name="Brettin T."/>
            <person name="Bruce D."/>
            <person name="Han C."/>
            <person name="Tapia R."/>
            <person name="Saunders E."/>
            <person name="Gilna P."/>
            <person name="Schmutz J."/>
            <person name="Larimer F."/>
            <person name="Land M."/>
            <person name="Kyrpides N."/>
            <person name="Anderson I."/>
            <person name="Richardson P."/>
        </authorList>
    </citation>
    <scope>NUCLEOTIDE SEQUENCE [LARGE SCALE GENOMIC DNA]</scope>
    <source>
        <strain evidence="7">KT / ATCC 51484 / DSM 6875</strain>
    </source>
</reference>
<comment type="function">
    <text evidence="4">Has an important function as a repair enzyme for proteins that have been inactivated by oxidation. Catalyzes the reversible oxidation-reduction of methionine sulfoxide in proteins to methionine.</text>
</comment>
<evidence type="ECO:0000256" key="2">
    <source>
        <dbReference type="ARBA" id="ARBA00047806"/>
    </source>
</evidence>
<dbReference type="Proteomes" id="UP000002440">
    <property type="component" value="Chromosome"/>
</dbReference>
<comment type="similarity">
    <text evidence="4">Belongs to the MsrA Met sulfoxide reductase family.</text>
</comment>
<proteinExistence type="inferred from homology"/>
<gene>
    <name evidence="4" type="primary">msrA</name>
    <name evidence="6" type="ordered locus">Mfla_2085</name>
</gene>
<protein>
    <recommendedName>
        <fullName evidence="4">Peptide methionine sulfoxide reductase MsrA</fullName>
        <shortName evidence="4">Protein-methionine-S-oxide reductase</shortName>
        <ecNumber evidence="4">1.8.4.11</ecNumber>
    </recommendedName>
    <alternativeName>
        <fullName evidence="4">Peptide-methionine (S)-S-oxide reductase</fullName>
        <shortName evidence="4">Peptide Met(O) reductase</shortName>
    </alternativeName>
</protein>
<dbReference type="RefSeq" id="WP_011480306.1">
    <property type="nucleotide sequence ID" value="NC_007947.1"/>
</dbReference>
<feature type="domain" description="Peptide methionine sulphoxide reductase MsrA" evidence="5">
    <location>
        <begin position="6"/>
        <end position="158"/>
    </location>
</feature>
<dbReference type="InterPro" id="IPR002569">
    <property type="entry name" value="Met_Sox_Rdtase_MsrA_dom"/>
</dbReference>
<dbReference type="Gene3D" id="3.30.1060.10">
    <property type="entry name" value="Peptide methionine sulphoxide reductase MsrA"/>
    <property type="match status" value="1"/>
</dbReference>
<dbReference type="PANTHER" id="PTHR43774:SF1">
    <property type="entry name" value="PEPTIDE METHIONINE SULFOXIDE REDUCTASE MSRA 2"/>
    <property type="match status" value="1"/>
</dbReference>
<dbReference type="STRING" id="265072.Mfla_2085"/>
<evidence type="ECO:0000313" key="6">
    <source>
        <dbReference type="EMBL" id="ABE50352.1"/>
    </source>
</evidence>
<keyword evidence="7" id="KW-1185">Reference proteome</keyword>
<dbReference type="InterPro" id="IPR036509">
    <property type="entry name" value="Met_Sox_Rdtase_MsrA_sf"/>
</dbReference>
<dbReference type="AlphaFoldDB" id="Q1GZI5"/>
<dbReference type="eggNOG" id="COG0225">
    <property type="taxonomic scope" value="Bacteria"/>
</dbReference>
<accession>Q1GZI5</accession>
<evidence type="ECO:0000256" key="3">
    <source>
        <dbReference type="ARBA" id="ARBA00048782"/>
    </source>
</evidence>